<evidence type="ECO:0000313" key="2">
    <source>
        <dbReference type="Proteomes" id="UP000729182"/>
    </source>
</evidence>
<sequence>MAANAADYFKKASNGVRPVPTTLSAIHSTGGTTLTCVALTGWATTTGVSFCVYTTDTNGNKVAGTQTDWSGVVSGST</sequence>
<organism evidence="1 2">
    <name type="scientific">Streptococcus pneumoniae</name>
    <dbReference type="NCBI Taxonomy" id="1313"/>
    <lineage>
        <taxon>Bacteria</taxon>
        <taxon>Bacillati</taxon>
        <taxon>Bacillota</taxon>
        <taxon>Bacilli</taxon>
        <taxon>Lactobacillales</taxon>
        <taxon>Streptococcaceae</taxon>
        <taxon>Streptococcus</taxon>
    </lineage>
</organism>
<dbReference type="RefSeq" id="WP_155459047.1">
    <property type="nucleotide sequence ID" value="NZ_WNHN01000506.1"/>
</dbReference>
<accession>A0AAW9W8W1</accession>
<reference evidence="1" key="1">
    <citation type="submission" date="2019-11" db="EMBL/GenBank/DDBJ databases">
        <title>Growth characteristics of pneumococcus vary with the chemical composition of the capsule and with environmental conditions.</title>
        <authorList>
            <person name="Tothpal A."/>
            <person name="Desobry K."/>
            <person name="Joshi S."/>
            <person name="Wyllie A.L."/>
            <person name="Weinberger D.M."/>
        </authorList>
    </citation>
    <scope>NUCLEOTIDE SEQUENCE</scope>
    <source>
        <strain evidence="1">Pnumococcus10A</strain>
    </source>
</reference>
<comment type="caution">
    <text evidence="1">The sequence shown here is derived from an EMBL/GenBank/DDBJ whole genome shotgun (WGS) entry which is preliminary data.</text>
</comment>
<dbReference type="Proteomes" id="UP000729182">
    <property type="component" value="Unassembled WGS sequence"/>
</dbReference>
<protein>
    <submittedName>
        <fullName evidence="1">Uncharacterized protein</fullName>
    </submittedName>
</protein>
<dbReference type="AlphaFoldDB" id="A0AAW9W8W1"/>
<dbReference type="EMBL" id="WNHN01000506">
    <property type="protein sequence ID" value="MTV78139.1"/>
    <property type="molecule type" value="Genomic_DNA"/>
</dbReference>
<feature type="non-terminal residue" evidence="1">
    <location>
        <position position="77"/>
    </location>
</feature>
<proteinExistence type="predicted"/>
<evidence type="ECO:0000313" key="1">
    <source>
        <dbReference type="EMBL" id="MTV78139.1"/>
    </source>
</evidence>
<name>A0AAW9W8W1_STREE</name>
<gene>
    <name evidence="1" type="ORF">GM535_13040</name>
</gene>